<dbReference type="Proteomes" id="UP000192042">
    <property type="component" value="Chromosome I"/>
</dbReference>
<organism evidence="2 3">
    <name type="scientific">Nitrospira japonica</name>
    <dbReference type="NCBI Taxonomy" id="1325564"/>
    <lineage>
        <taxon>Bacteria</taxon>
        <taxon>Pseudomonadati</taxon>
        <taxon>Nitrospirota</taxon>
        <taxon>Nitrospiria</taxon>
        <taxon>Nitrospirales</taxon>
        <taxon>Nitrospiraceae</taxon>
        <taxon>Nitrospira</taxon>
    </lineage>
</organism>
<gene>
    <name evidence="2" type="ORF">NSJP_1292</name>
</gene>
<evidence type="ECO:0000313" key="3">
    <source>
        <dbReference type="Proteomes" id="UP000192042"/>
    </source>
</evidence>
<keyword evidence="1" id="KW-0732">Signal</keyword>
<feature type="signal peptide" evidence="1">
    <location>
        <begin position="1"/>
        <end position="21"/>
    </location>
</feature>
<dbReference type="AlphaFoldDB" id="A0A1W1I3A0"/>
<evidence type="ECO:0000256" key="1">
    <source>
        <dbReference type="SAM" id="SignalP"/>
    </source>
</evidence>
<reference evidence="2 3" key="1">
    <citation type="submission" date="2017-03" db="EMBL/GenBank/DDBJ databases">
        <authorList>
            <person name="Afonso C.L."/>
            <person name="Miller P.J."/>
            <person name="Scott M.A."/>
            <person name="Spackman E."/>
            <person name="Goraichik I."/>
            <person name="Dimitrov K.M."/>
            <person name="Suarez D.L."/>
            <person name="Swayne D.E."/>
        </authorList>
    </citation>
    <scope>NUCLEOTIDE SEQUENCE [LARGE SCALE GENOMIC DNA]</scope>
    <source>
        <strain evidence="2">Genome sequencing of Nitrospira japonica strain NJ11</strain>
    </source>
</reference>
<accession>A0A1W1I3A0</accession>
<dbReference type="KEGG" id="nja:NSJP_1292"/>
<protein>
    <recommendedName>
        <fullName evidence="4">Lipoprotein</fullName>
    </recommendedName>
</protein>
<sequence>MKFRSSLACILLLCLAGCADGARLVQNDDSGGVVVYPFKGDQGAVLSSFRKDALTLIKEKCGGPYTIVREGEAKGRARIAGAVEGSQEMVRERRWGIEFRCK</sequence>
<name>A0A1W1I3A0_9BACT</name>
<keyword evidence="3" id="KW-1185">Reference proteome</keyword>
<feature type="chain" id="PRO_5013252482" description="Lipoprotein" evidence="1">
    <location>
        <begin position="22"/>
        <end position="102"/>
    </location>
</feature>
<evidence type="ECO:0008006" key="4">
    <source>
        <dbReference type="Google" id="ProtNLM"/>
    </source>
</evidence>
<evidence type="ECO:0000313" key="2">
    <source>
        <dbReference type="EMBL" id="SLM47464.1"/>
    </source>
</evidence>
<dbReference type="EMBL" id="LT828648">
    <property type="protein sequence ID" value="SLM47464.1"/>
    <property type="molecule type" value="Genomic_DNA"/>
</dbReference>
<dbReference type="RefSeq" id="WP_080885988.1">
    <property type="nucleotide sequence ID" value="NZ_LT828648.1"/>
</dbReference>
<dbReference type="OrthoDB" id="9799458at2"/>
<proteinExistence type="predicted"/>